<evidence type="ECO:0000313" key="2">
    <source>
        <dbReference type="Proteomes" id="UP000837857"/>
    </source>
</evidence>
<protein>
    <submittedName>
        <fullName evidence="1">Uncharacterized protein</fullName>
    </submittedName>
</protein>
<proteinExistence type="predicted"/>
<gene>
    <name evidence="1" type="ORF">IPOD504_LOCUS13868</name>
</gene>
<feature type="non-terminal residue" evidence="1">
    <location>
        <position position="1"/>
    </location>
</feature>
<keyword evidence="2" id="KW-1185">Reference proteome</keyword>
<accession>A0ABN8IV38</accession>
<name>A0ABN8IV38_9NEOP</name>
<sequence>MEQGQKHTSFTKRFRTTEPIKTQIARTKVIQAWNYQTVWAVGRNAVIGLVCKRPERAENGRRAVNALGKARPSYCDAPLAYINASVLPGTDNVRKLVRHVGWSV</sequence>
<evidence type="ECO:0000313" key="1">
    <source>
        <dbReference type="EMBL" id="CAH2067427.1"/>
    </source>
</evidence>
<dbReference type="EMBL" id="OW152816">
    <property type="protein sequence ID" value="CAH2067427.1"/>
    <property type="molecule type" value="Genomic_DNA"/>
</dbReference>
<dbReference type="Proteomes" id="UP000837857">
    <property type="component" value="Chromosome 4"/>
</dbReference>
<reference evidence="1" key="1">
    <citation type="submission" date="2022-03" db="EMBL/GenBank/DDBJ databases">
        <authorList>
            <person name="Martin H S."/>
        </authorList>
    </citation>
    <scope>NUCLEOTIDE SEQUENCE</scope>
</reference>
<organism evidence="1 2">
    <name type="scientific">Iphiclides podalirius</name>
    <name type="common">scarce swallowtail</name>
    <dbReference type="NCBI Taxonomy" id="110791"/>
    <lineage>
        <taxon>Eukaryota</taxon>
        <taxon>Metazoa</taxon>
        <taxon>Ecdysozoa</taxon>
        <taxon>Arthropoda</taxon>
        <taxon>Hexapoda</taxon>
        <taxon>Insecta</taxon>
        <taxon>Pterygota</taxon>
        <taxon>Neoptera</taxon>
        <taxon>Endopterygota</taxon>
        <taxon>Lepidoptera</taxon>
        <taxon>Glossata</taxon>
        <taxon>Ditrysia</taxon>
        <taxon>Papilionoidea</taxon>
        <taxon>Papilionidae</taxon>
        <taxon>Papilioninae</taxon>
        <taxon>Iphiclides</taxon>
    </lineage>
</organism>